<evidence type="ECO:0008006" key="3">
    <source>
        <dbReference type="Google" id="ProtNLM"/>
    </source>
</evidence>
<name>A0A6M3XWJ4_9ZZZZ</name>
<keyword evidence="1" id="KW-0472">Membrane</keyword>
<organism evidence="2">
    <name type="scientific">viral metagenome</name>
    <dbReference type="NCBI Taxonomy" id="1070528"/>
    <lineage>
        <taxon>unclassified sequences</taxon>
        <taxon>metagenomes</taxon>
        <taxon>organismal metagenomes</taxon>
    </lineage>
</organism>
<evidence type="ECO:0000313" key="2">
    <source>
        <dbReference type="EMBL" id="QJI02242.1"/>
    </source>
</evidence>
<evidence type="ECO:0000256" key="1">
    <source>
        <dbReference type="SAM" id="Phobius"/>
    </source>
</evidence>
<gene>
    <name evidence="2" type="ORF">TM448B03015_0011</name>
</gene>
<proteinExistence type="predicted"/>
<feature type="transmembrane region" description="Helical" evidence="1">
    <location>
        <begin position="29"/>
        <end position="47"/>
    </location>
</feature>
<keyword evidence="1" id="KW-0812">Transmembrane</keyword>
<protein>
    <recommendedName>
        <fullName evidence="3">Holin</fullName>
    </recommendedName>
</protein>
<accession>A0A6M3XWJ4</accession>
<reference evidence="2" key="1">
    <citation type="submission" date="2020-03" db="EMBL/GenBank/DDBJ databases">
        <title>The deep terrestrial virosphere.</title>
        <authorList>
            <person name="Holmfeldt K."/>
            <person name="Nilsson E."/>
            <person name="Simone D."/>
            <person name="Lopez-Fernandez M."/>
            <person name="Wu X."/>
            <person name="de Brujin I."/>
            <person name="Lundin D."/>
            <person name="Andersson A."/>
            <person name="Bertilsson S."/>
            <person name="Dopson M."/>
        </authorList>
    </citation>
    <scope>NUCLEOTIDE SEQUENCE</scope>
    <source>
        <strain evidence="2">TM448B03015</strain>
    </source>
</reference>
<dbReference type="EMBL" id="MT144985">
    <property type="protein sequence ID" value="QJI02242.1"/>
    <property type="molecule type" value="Genomic_DNA"/>
</dbReference>
<dbReference type="AlphaFoldDB" id="A0A6M3XWJ4"/>
<sequence length="54" mass="5541">MKWTPIAAIICLAGLEVVAMLKGIDGALFGIVVAAIAGLGGYEIKVLKDKRKGG</sequence>
<keyword evidence="1" id="KW-1133">Transmembrane helix</keyword>